<dbReference type="Pfam" id="PF08241">
    <property type="entry name" value="Methyltransf_11"/>
    <property type="match status" value="1"/>
</dbReference>
<reference evidence="2" key="1">
    <citation type="submission" date="2018-05" db="EMBL/GenBank/DDBJ databases">
        <authorList>
            <person name="Lanie J.A."/>
            <person name="Ng W.-L."/>
            <person name="Kazmierczak K.M."/>
            <person name="Andrzejewski T.M."/>
            <person name="Davidsen T.M."/>
            <person name="Wayne K.J."/>
            <person name="Tettelin H."/>
            <person name="Glass J.I."/>
            <person name="Rusch D."/>
            <person name="Podicherti R."/>
            <person name="Tsui H.-C.T."/>
            <person name="Winkler M.E."/>
        </authorList>
    </citation>
    <scope>NUCLEOTIDE SEQUENCE</scope>
</reference>
<protein>
    <recommendedName>
        <fullName evidence="1">Methyltransferase type 11 domain-containing protein</fullName>
    </recommendedName>
</protein>
<dbReference type="InterPro" id="IPR013216">
    <property type="entry name" value="Methyltransf_11"/>
</dbReference>
<dbReference type="GO" id="GO:0008757">
    <property type="term" value="F:S-adenosylmethionine-dependent methyltransferase activity"/>
    <property type="evidence" value="ECO:0007669"/>
    <property type="project" value="InterPro"/>
</dbReference>
<dbReference type="AlphaFoldDB" id="A0A382MGN0"/>
<sequence>MKQHSTALQTEQYFEKQYCNSYGSPKNIKFVIYDNEMWQLCLKHIKESDLVADYGFGGGTLLHNVAQLSKAKLFGIEQAEPAILQSKTLIPKLNAVKGNIIETPLKSSCIDFIFSTMVIEHVDDKNFAEEVYRTLKPGGYFFVTSVIKAKHAWYFYKNASGETVLEPTHLKEYKSIQELEALLKPLGFTIVKSSAPRIRYPLLDPFFKLLAKCTGIKNLLEWKPIEF</sequence>
<organism evidence="2">
    <name type="scientific">marine metagenome</name>
    <dbReference type="NCBI Taxonomy" id="408172"/>
    <lineage>
        <taxon>unclassified sequences</taxon>
        <taxon>metagenomes</taxon>
        <taxon>ecological metagenomes</taxon>
    </lineage>
</organism>
<dbReference type="InterPro" id="IPR029063">
    <property type="entry name" value="SAM-dependent_MTases_sf"/>
</dbReference>
<feature type="non-terminal residue" evidence="2">
    <location>
        <position position="227"/>
    </location>
</feature>
<feature type="domain" description="Methyltransferase type 11" evidence="1">
    <location>
        <begin position="53"/>
        <end position="143"/>
    </location>
</feature>
<dbReference type="PANTHER" id="PTHR43861">
    <property type="entry name" value="TRANS-ACONITATE 2-METHYLTRANSFERASE-RELATED"/>
    <property type="match status" value="1"/>
</dbReference>
<evidence type="ECO:0000259" key="1">
    <source>
        <dbReference type="Pfam" id="PF08241"/>
    </source>
</evidence>
<dbReference type="Gene3D" id="3.40.50.150">
    <property type="entry name" value="Vaccinia Virus protein VP39"/>
    <property type="match status" value="1"/>
</dbReference>
<dbReference type="EMBL" id="UINC01092735">
    <property type="protein sequence ID" value="SVC46572.1"/>
    <property type="molecule type" value="Genomic_DNA"/>
</dbReference>
<evidence type="ECO:0000313" key="2">
    <source>
        <dbReference type="EMBL" id="SVC46572.1"/>
    </source>
</evidence>
<dbReference type="CDD" id="cd02440">
    <property type="entry name" value="AdoMet_MTases"/>
    <property type="match status" value="1"/>
</dbReference>
<dbReference type="SUPFAM" id="SSF53335">
    <property type="entry name" value="S-adenosyl-L-methionine-dependent methyltransferases"/>
    <property type="match status" value="1"/>
</dbReference>
<name>A0A382MGN0_9ZZZZ</name>
<gene>
    <name evidence="2" type="ORF">METZ01_LOCUS299426</name>
</gene>
<proteinExistence type="predicted"/>
<accession>A0A382MGN0</accession>